<dbReference type="EMBL" id="BMFR01000018">
    <property type="protein sequence ID" value="GGG84352.1"/>
    <property type="molecule type" value="Genomic_DNA"/>
</dbReference>
<keyword evidence="5" id="KW-0167">Capsid protein</keyword>
<dbReference type="Pfam" id="PF00394">
    <property type="entry name" value="Cu-oxidase"/>
    <property type="match status" value="1"/>
</dbReference>
<keyword evidence="6" id="KW-1185">Reference proteome</keyword>
<dbReference type="InterPro" id="IPR001117">
    <property type="entry name" value="Cu-oxidase_2nd"/>
</dbReference>
<accession>A0A917M9Y5</accession>
<dbReference type="InterPro" id="IPR011706">
    <property type="entry name" value="Cu-oxidase_C"/>
</dbReference>
<comment type="caution">
    <text evidence="5">The sequence shown here is derived from an EMBL/GenBank/DDBJ whole genome shotgun (WGS) entry which is preliminary data.</text>
</comment>
<protein>
    <submittedName>
        <fullName evidence="5">Spore coat protein A</fullName>
    </submittedName>
</protein>
<dbReference type="SUPFAM" id="SSF49503">
    <property type="entry name" value="Cupredoxins"/>
    <property type="match status" value="3"/>
</dbReference>
<dbReference type="GO" id="GO:0005507">
    <property type="term" value="F:copper ion binding"/>
    <property type="evidence" value="ECO:0007669"/>
    <property type="project" value="InterPro"/>
</dbReference>
<sequence length="512" mass="59170">MKLRKFVDRLPIMETLRPKSKNNKGAYYEVRMEEFTQKLHRDLKPTRLWGYNRQFPGPTIDVNQGEPIQVRWMNNLPHRHILPIDKSIHEVAHHPEVRTVTHLHGSETMSVSDGYPEAWFTKGFREVGPFFEREIYEYPNHQRGATLWYHDHAMGITRLNVYAGLTGMYIIRDKQEKGLNLPNGNYEIPLVIQDRSFHEDGSLKYPIQPDDPAANLPNPSITPFFIGDTIVVNGKVWPYVEVEPRKYRFRILNASNTRAYQLQLDSGQPFYQIGSDGGLLQNTVKINKLAIEPAERVDVILDFSKYEGERIILKNDLGPNAIPEDETDEIMQFNVNLPLSGKDNSSLPKRLSTIPSLIHNEISTIRNLKLVGSTDKYGRPLLLLDNKKWKDPITEKPKLGTTEIWSLQNITGFTHPVHIHLIQFQILDRRPFDLDLYNKDGKIVYTGEAKPPEPNERGWKDTVAAPSAHITRLIVKFAPYTGDYVWHCHILEHEDYDMMRPFTVIDPDRDGK</sequence>
<feature type="domain" description="Plastocyanin-like" evidence="2">
    <location>
        <begin position="226"/>
        <end position="305"/>
    </location>
</feature>
<dbReference type="CDD" id="cd13844">
    <property type="entry name" value="CuRO_1_BOD_CotA_like"/>
    <property type="match status" value="1"/>
</dbReference>
<dbReference type="RefSeq" id="WP_188456419.1">
    <property type="nucleotide sequence ID" value="NZ_BMFR01000018.1"/>
</dbReference>
<proteinExistence type="inferred from homology"/>
<dbReference type="GO" id="GO:0016491">
    <property type="term" value="F:oxidoreductase activity"/>
    <property type="evidence" value="ECO:0007669"/>
    <property type="project" value="InterPro"/>
</dbReference>
<evidence type="ECO:0000259" key="4">
    <source>
        <dbReference type="Pfam" id="PF07732"/>
    </source>
</evidence>
<evidence type="ECO:0000313" key="5">
    <source>
        <dbReference type="EMBL" id="GGG84352.1"/>
    </source>
</evidence>
<dbReference type="Pfam" id="PF07732">
    <property type="entry name" value="Cu-oxidase_3"/>
    <property type="match status" value="1"/>
</dbReference>
<comment type="similarity">
    <text evidence="1">Belongs to the multicopper oxidase family.</text>
</comment>
<evidence type="ECO:0000256" key="1">
    <source>
        <dbReference type="ARBA" id="ARBA00010609"/>
    </source>
</evidence>
<dbReference type="AlphaFoldDB" id="A0A917M9Y5"/>
<evidence type="ECO:0000259" key="3">
    <source>
        <dbReference type="Pfam" id="PF07731"/>
    </source>
</evidence>
<dbReference type="FunFam" id="2.60.40.420:FF:000087">
    <property type="entry name" value="Spore coat protein A"/>
    <property type="match status" value="1"/>
</dbReference>
<dbReference type="PANTHER" id="PTHR48267:SF1">
    <property type="entry name" value="BILIRUBIN OXIDASE"/>
    <property type="match status" value="1"/>
</dbReference>
<gene>
    <name evidence="5" type="primary">cotA</name>
    <name evidence="5" type="ORF">GCM10011398_32490</name>
</gene>
<dbReference type="InterPro" id="IPR008972">
    <property type="entry name" value="Cupredoxin"/>
</dbReference>
<dbReference type="InterPro" id="IPR045087">
    <property type="entry name" value="Cu-oxidase_fam"/>
</dbReference>
<feature type="domain" description="Plastocyanin-like" evidence="4">
    <location>
        <begin position="43"/>
        <end position="175"/>
    </location>
</feature>
<dbReference type="InterPro" id="IPR011707">
    <property type="entry name" value="Cu-oxidase-like_N"/>
</dbReference>
<keyword evidence="5" id="KW-0946">Virion</keyword>
<dbReference type="CDD" id="cd13891">
    <property type="entry name" value="CuRO_3_CotA_like"/>
    <property type="match status" value="1"/>
</dbReference>
<evidence type="ECO:0000313" key="6">
    <source>
        <dbReference type="Proteomes" id="UP000622860"/>
    </source>
</evidence>
<dbReference type="PANTHER" id="PTHR48267">
    <property type="entry name" value="CUPREDOXIN SUPERFAMILY PROTEIN"/>
    <property type="match status" value="1"/>
</dbReference>
<feature type="domain" description="Plastocyanin-like" evidence="3">
    <location>
        <begin position="385"/>
        <end position="505"/>
    </location>
</feature>
<organism evidence="5 6">
    <name type="scientific">Virgibacillus oceani</name>
    <dbReference type="NCBI Taxonomy" id="1479511"/>
    <lineage>
        <taxon>Bacteria</taxon>
        <taxon>Bacillati</taxon>
        <taxon>Bacillota</taxon>
        <taxon>Bacilli</taxon>
        <taxon>Bacillales</taxon>
        <taxon>Bacillaceae</taxon>
        <taxon>Virgibacillus</taxon>
    </lineage>
</organism>
<evidence type="ECO:0000259" key="2">
    <source>
        <dbReference type="Pfam" id="PF00394"/>
    </source>
</evidence>
<reference evidence="5" key="2">
    <citation type="submission" date="2020-09" db="EMBL/GenBank/DDBJ databases">
        <authorList>
            <person name="Sun Q."/>
            <person name="Zhou Y."/>
        </authorList>
    </citation>
    <scope>NUCLEOTIDE SEQUENCE</scope>
    <source>
        <strain evidence="5">CGMCC 1.12754</strain>
    </source>
</reference>
<name>A0A917M9Y5_9BACI</name>
<dbReference type="CDD" id="cd13868">
    <property type="entry name" value="CuRO_2_CotA_like"/>
    <property type="match status" value="1"/>
</dbReference>
<dbReference type="Pfam" id="PF07731">
    <property type="entry name" value="Cu-oxidase_2"/>
    <property type="match status" value="1"/>
</dbReference>
<reference evidence="5" key="1">
    <citation type="journal article" date="2014" name="Int. J. Syst. Evol. Microbiol.">
        <title>Complete genome sequence of Corynebacterium casei LMG S-19264T (=DSM 44701T), isolated from a smear-ripened cheese.</title>
        <authorList>
            <consortium name="US DOE Joint Genome Institute (JGI-PGF)"/>
            <person name="Walter F."/>
            <person name="Albersmeier A."/>
            <person name="Kalinowski J."/>
            <person name="Ruckert C."/>
        </authorList>
    </citation>
    <scope>NUCLEOTIDE SEQUENCE</scope>
    <source>
        <strain evidence="5">CGMCC 1.12754</strain>
    </source>
</reference>
<dbReference type="Proteomes" id="UP000622860">
    <property type="component" value="Unassembled WGS sequence"/>
</dbReference>
<dbReference type="Gene3D" id="2.60.40.420">
    <property type="entry name" value="Cupredoxins - blue copper proteins"/>
    <property type="match status" value="3"/>
</dbReference>